<evidence type="ECO:0000313" key="3">
    <source>
        <dbReference type="Proteomes" id="UP000320762"/>
    </source>
</evidence>
<comment type="caution">
    <text evidence="2">The sequence shown here is derived from an EMBL/GenBank/DDBJ whole genome shotgun (WGS) entry which is preliminary data.</text>
</comment>
<evidence type="ECO:0000313" key="2">
    <source>
        <dbReference type="EMBL" id="TRM62091.1"/>
    </source>
</evidence>
<keyword evidence="3" id="KW-1185">Reference proteome</keyword>
<feature type="compositionally biased region" description="Basic and acidic residues" evidence="1">
    <location>
        <begin position="18"/>
        <end position="31"/>
    </location>
</feature>
<name>A0A550CBA8_9AGAR</name>
<reference evidence="2 3" key="1">
    <citation type="journal article" date="2019" name="New Phytol.">
        <title>Comparative genomics reveals unique wood-decay strategies and fruiting body development in the Schizophyllaceae.</title>
        <authorList>
            <person name="Almasi E."/>
            <person name="Sahu N."/>
            <person name="Krizsan K."/>
            <person name="Balint B."/>
            <person name="Kovacs G.M."/>
            <person name="Kiss B."/>
            <person name="Cseklye J."/>
            <person name="Drula E."/>
            <person name="Henrissat B."/>
            <person name="Nagy I."/>
            <person name="Chovatia M."/>
            <person name="Adam C."/>
            <person name="LaButti K."/>
            <person name="Lipzen A."/>
            <person name="Riley R."/>
            <person name="Grigoriev I.V."/>
            <person name="Nagy L.G."/>
        </authorList>
    </citation>
    <scope>NUCLEOTIDE SEQUENCE [LARGE SCALE GENOMIC DNA]</scope>
    <source>
        <strain evidence="2 3">NL-1724</strain>
    </source>
</reference>
<sequence length="67" mass="6931">MSNNEKSESTASLLPQGGKKEDKKNVDKKPAQPEAGTKSTASHTEFAELAKKHGWGSATPSGASFGG</sequence>
<dbReference type="OrthoDB" id="10418089at2759"/>
<protein>
    <submittedName>
        <fullName evidence="2">Uncharacterized protein</fullName>
    </submittedName>
</protein>
<gene>
    <name evidence="2" type="ORF">BD626DRAFT_631275</name>
</gene>
<dbReference type="EMBL" id="VDMD01000014">
    <property type="protein sequence ID" value="TRM62091.1"/>
    <property type="molecule type" value="Genomic_DNA"/>
</dbReference>
<organism evidence="2 3">
    <name type="scientific">Schizophyllum amplum</name>
    <dbReference type="NCBI Taxonomy" id="97359"/>
    <lineage>
        <taxon>Eukaryota</taxon>
        <taxon>Fungi</taxon>
        <taxon>Dikarya</taxon>
        <taxon>Basidiomycota</taxon>
        <taxon>Agaricomycotina</taxon>
        <taxon>Agaricomycetes</taxon>
        <taxon>Agaricomycetidae</taxon>
        <taxon>Agaricales</taxon>
        <taxon>Schizophyllaceae</taxon>
        <taxon>Schizophyllum</taxon>
    </lineage>
</organism>
<dbReference type="Proteomes" id="UP000320762">
    <property type="component" value="Unassembled WGS sequence"/>
</dbReference>
<accession>A0A550CBA8</accession>
<feature type="compositionally biased region" description="Polar residues" evidence="1">
    <location>
        <begin position="58"/>
        <end position="67"/>
    </location>
</feature>
<dbReference type="AlphaFoldDB" id="A0A550CBA8"/>
<evidence type="ECO:0000256" key="1">
    <source>
        <dbReference type="SAM" id="MobiDB-lite"/>
    </source>
</evidence>
<proteinExistence type="predicted"/>
<feature type="region of interest" description="Disordered" evidence="1">
    <location>
        <begin position="1"/>
        <end position="67"/>
    </location>
</feature>